<keyword evidence="3" id="KW-1185">Reference proteome</keyword>
<feature type="transmembrane region" description="Helical" evidence="1">
    <location>
        <begin position="7"/>
        <end position="30"/>
    </location>
</feature>
<dbReference type="InterPro" id="IPR010266">
    <property type="entry name" value="NnrS"/>
</dbReference>
<feature type="transmembrane region" description="Helical" evidence="1">
    <location>
        <begin position="259"/>
        <end position="278"/>
    </location>
</feature>
<evidence type="ECO:0000313" key="2">
    <source>
        <dbReference type="EMBL" id="EAR21181.1"/>
    </source>
</evidence>
<dbReference type="Pfam" id="PF05940">
    <property type="entry name" value="NnrS"/>
    <property type="match status" value="1"/>
</dbReference>
<keyword evidence="1" id="KW-0812">Transmembrane</keyword>
<protein>
    <recommendedName>
        <fullName evidence="4">Short-chain dehydrogenase</fullName>
    </recommendedName>
</protein>
<feature type="transmembrane region" description="Helical" evidence="1">
    <location>
        <begin position="103"/>
        <end position="124"/>
    </location>
</feature>
<feature type="transmembrane region" description="Helical" evidence="1">
    <location>
        <begin position="78"/>
        <end position="97"/>
    </location>
</feature>
<sequence>MLLAYPFRLFFLLTGIFGAVAVLVWLAVLLGWLQFPAGISPPLWHSHEMLYGFVPAAIAGFLLTAMANWTGLPPPSGYPLLALGALWLAGRLAMALTGWLPNWLVAAIDLSFLPTLAFYALLILRRAGNSRNLPLVAVLAVLAAGNVLMHLTLLGLTPTLGYMGELVALDTIAVLMAVIGGRIIPAFTDNWLIRQHKPQRIRRQPRLDQATLLATILMLPADLLAPASLGAGMIALAAGLFHLLRLCGWQGWHTWREPLMWILHVGYAWLALALLLKGLTPLSAALDTSVWYHTLGVGAIGTLIIGVMTRVTVGHTGRPLTLLRGTQPIYWLVSAAAVLRVSATLSGAPWMLYAAALAWVAAFALFAVRYAPILSRPRVDGQPG</sequence>
<feature type="transmembrane region" description="Helical" evidence="1">
    <location>
        <begin position="162"/>
        <end position="184"/>
    </location>
</feature>
<keyword evidence="1" id="KW-1133">Transmembrane helix</keyword>
<name>A4BST7_9GAMM</name>
<proteinExistence type="predicted"/>
<comment type="caution">
    <text evidence="2">The sequence shown here is derived from an EMBL/GenBank/DDBJ whole genome shotgun (WGS) entry which is preliminary data.</text>
</comment>
<keyword evidence="1" id="KW-0472">Membrane</keyword>
<evidence type="ECO:0000313" key="3">
    <source>
        <dbReference type="Proteomes" id="UP000003374"/>
    </source>
</evidence>
<dbReference type="OrthoDB" id="9770040at2"/>
<dbReference type="Proteomes" id="UP000003374">
    <property type="component" value="Unassembled WGS sequence"/>
</dbReference>
<feature type="transmembrane region" description="Helical" evidence="1">
    <location>
        <begin position="136"/>
        <end position="156"/>
    </location>
</feature>
<dbReference type="RefSeq" id="WP_004998782.1">
    <property type="nucleotide sequence ID" value="NZ_CH672427.1"/>
</dbReference>
<dbReference type="HOGENOM" id="CLU_041785_2_0_6"/>
<accession>A4BST7</accession>
<dbReference type="STRING" id="314278.NB231_00630"/>
<gene>
    <name evidence="2" type="ORF">NB231_00630</name>
</gene>
<reference evidence="2 3" key="1">
    <citation type="submission" date="2006-02" db="EMBL/GenBank/DDBJ databases">
        <authorList>
            <person name="Waterbury J."/>
            <person name="Ferriera S."/>
            <person name="Johnson J."/>
            <person name="Kravitz S."/>
            <person name="Halpern A."/>
            <person name="Remington K."/>
            <person name="Beeson K."/>
            <person name="Tran B."/>
            <person name="Rogers Y.-H."/>
            <person name="Friedman R."/>
            <person name="Venter J.C."/>
        </authorList>
    </citation>
    <scope>NUCLEOTIDE SEQUENCE [LARGE SCALE GENOMIC DNA]</scope>
    <source>
        <strain evidence="2 3">Nb-231</strain>
    </source>
</reference>
<dbReference type="AlphaFoldDB" id="A4BST7"/>
<evidence type="ECO:0008006" key="4">
    <source>
        <dbReference type="Google" id="ProtNLM"/>
    </source>
</evidence>
<evidence type="ECO:0000256" key="1">
    <source>
        <dbReference type="SAM" id="Phobius"/>
    </source>
</evidence>
<feature type="transmembrane region" description="Helical" evidence="1">
    <location>
        <begin position="351"/>
        <end position="368"/>
    </location>
</feature>
<organism evidence="2 3">
    <name type="scientific">Nitrococcus mobilis Nb-231</name>
    <dbReference type="NCBI Taxonomy" id="314278"/>
    <lineage>
        <taxon>Bacteria</taxon>
        <taxon>Pseudomonadati</taxon>
        <taxon>Pseudomonadota</taxon>
        <taxon>Gammaproteobacteria</taxon>
        <taxon>Chromatiales</taxon>
        <taxon>Ectothiorhodospiraceae</taxon>
        <taxon>Nitrococcus</taxon>
    </lineage>
</organism>
<feature type="transmembrane region" description="Helical" evidence="1">
    <location>
        <begin position="227"/>
        <end position="247"/>
    </location>
</feature>
<dbReference type="eggNOG" id="COG3213">
    <property type="taxonomic scope" value="Bacteria"/>
</dbReference>
<feature type="transmembrane region" description="Helical" evidence="1">
    <location>
        <begin position="50"/>
        <end position="71"/>
    </location>
</feature>
<feature type="transmembrane region" description="Helical" evidence="1">
    <location>
        <begin position="290"/>
        <end position="308"/>
    </location>
</feature>
<dbReference type="EMBL" id="AAOF01000011">
    <property type="protein sequence ID" value="EAR21181.1"/>
    <property type="molecule type" value="Genomic_DNA"/>
</dbReference>